<dbReference type="AlphaFoldDB" id="C2FUJ7"/>
<dbReference type="GO" id="GO:0046872">
    <property type="term" value="F:metal ion binding"/>
    <property type="evidence" value="ECO:0007669"/>
    <property type="project" value="UniProtKB-KW"/>
</dbReference>
<proteinExistence type="predicted"/>
<keyword evidence="7" id="KW-0460">Magnesium</keyword>
<comment type="subcellular location">
    <subcellularLocation>
        <location evidence="1">Cell membrane</location>
        <topology evidence="1">Multi-pass membrane protein</topology>
    </subcellularLocation>
</comment>
<feature type="transmembrane region" description="Helical" evidence="8">
    <location>
        <begin position="319"/>
        <end position="338"/>
    </location>
</feature>
<evidence type="ECO:0000256" key="8">
    <source>
        <dbReference type="SAM" id="Phobius"/>
    </source>
</evidence>
<feature type="transmembrane region" description="Helical" evidence="8">
    <location>
        <begin position="205"/>
        <end position="227"/>
    </location>
</feature>
<feature type="transmembrane region" description="Helical" evidence="8">
    <location>
        <begin position="344"/>
        <end position="361"/>
    </location>
</feature>
<feature type="binding site" evidence="7">
    <location>
        <position position="172"/>
    </location>
    <ligand>
        <name>Mg(2+)</name>
        <dbReference type="ChEBI" id="CHEBI:18420"/>
    </ligand>
</feature>
<evidence type="ECO:0000256" key="5">
    <source>
        <dbReference type="ARBA" id="ARBA00022989"/>
    </source>
</evidence>
<sequence>MEVLIVFVIPFVFAVFLSKVMIPYIMLVTYKKRLFDPVDSRKHHQRIIPRLGGVAFAPIQCCVLVITLVVLYKMGPYSLDLNIDVKPWIIVPMLMMLVCGLVILFLVGIADDLIGMDYKWKFTAQLLVASLLPISGLWINDMYGIFFITSLSPWVGIPLTIFAVVLIINAVNLMDGLDGLCSGIVAIGAVVLGAMFIFYGAWLHAMFAFITAGVLLPFFYFNVFGIAHRRRQIFMGDTGSLTLGYSIAFLAVSFAMNNSDIKPFSEGAIVAAFSTLIVPVFDVARVMFIRWRKGKSLFKPDRNHLHHKLLQIGMSHRQAMLTILGMALFFCLINGLAVHFISNNIVVLADIVLWICFQYTFDRIGKMRSSRSIEDKVPDNIAVLSEESKTTNESLYLSTDESLGAFSE</sequence>
<dbReference type="GO" id="GO:0005886">
    <property type="term" value="C:plasma membrane"/>
    <property type="evidence" value="ECO:0007669"/>
    <property type="project" value="UniProtKB-SubCell"/>
</dbReference>
<reference evidence="9 10" key="1">
    <citation type="submission" date="2009-01" db="EMBL/GenBank/DDBJ databases">
        <authorList>
            <person name="Qin X."/>
            <person name="Bachman B."/>
            <person name="Battles P."/>
            <person name="Bell A."/>
            <person name="Bess C."/>
            <person name="Bickham C."/>
            <person name="Chaboub L."/>
            <person name="Chen D."/>
            <person name="Coyle M."/>
            <person name="Deiros D.R."/>
            <person name="Dinh H."/>
            <person name="Forbes L."/>
            <person name="Fowler G."/>
            <person name="Francisco L."/>
            <person name="Fu Q."/>
            <person name="Gubbala S."/>
            <person name="Hale W."/>
            <person name="Han Y."/>
            <person name="Hemphill L."/>
            <person name="Highlander S.K."/>
            <person name="Hirani K."/>
            <person name="Hogues M."/>
            <person name="Jackson L."/>
            <person name="Jakkamsetti A."/>
            <person name="Javaid M."/>
            <person name="Jiang H."/>
            <person name="Korchina V."/>
            <person name="Kovar C."/>
            <person name="Lara F."/>
            <person name="Lee S."/>
            <person name="Mata R."/>
            <person name="Mathew T."/>
            <person name="Moen C."/>
            <person name="Morales K."/>
            <person name="Munidasa M."/>
            <person name="Nazareth L."/>
            <person name="Ngo R."/>
            <person name="Nguyen L."/>
            <person name="Okwuonu G."/>
            <person name="Ongeri F."/>
            <person name="Patil S."/>
            <person name="Petrosino J."/>
            <person name="Pham C."/>
            <person name="Pham P."/>
            <person name="Pu L.-L."/>
            <person name="Puazo M."/>
            <person name="Raj R."/>
            <person name="Reid J."/>
            <person name="Rouhana J."/>
            <person name="Saada N."/>
            <person name="Shang Y."/>
            <person name="Simmons D."/>
            <person name="Thornton R."/>
            <person name="Warren J."/>
            <person name="Weissenberger G."/>
            <person name="Zhang J."/>
            <person name="Zhang L."/>
            <person name="Zhou C."/>
            <person name="Zhu D."/>
            <person name="Muzny D."/>
            <person name="Worley K."/>
            <person name="Gibbs R."/>
        </authorList>
    </citation>
    <scope>NUCLEOTIDE SEQUENCE [LARGE SCALE GENOMIC DNA]</scope>
    <source>
        <strain evidence="9 10">ATCC 33300</strain>
    </source>
</reference>
<dbReference type="HOGENOM" id="CLU_023982_1_1_10"/>
<dbReference type="RefSeq" id="WP_003006187.1">
    <property type="nucleotide sequence ID" value="NZ_GG668631.1"/>
</dbReference>
<dbReference type="EMBL" id="ACHB01000024">
    <property type="protein sequence ID" value="EEI93394.1"/>
    <property type="molecule type" value="Genomic_DNA"/>
</dbReference>
<accession>C2FUJ7</accession>
<keyword evidence="4 8" id="KW-0812">Transmembrane</keyword>
<feature type="transmembrane region" description="Helical" evidence="8">
    <location>
        <begin position="51"/>
        <end position="72"/>
    </location>
</feature>
<feature type="transmembrane region" description="Helical" evidence="8">
    <location>
        <begin position="122"/>
        <end position="139"/>
    </location>
</feature>
<feature type="transmembrane region" description="Helical" evidence="8">
    <location>
        <begin position="145"/>
        <end position="168"/>
    </location>
</feature>
<dbReference type="GO" id="GO:0044038">
    <property type="term" value="P:cell wall macromolecule biosynthetic process"/>
    <property type="evidence" value="ECO:0007669"/>
    <property type="project" value="TreeGrafter"/>
</dbReference>
<evidence type="ECO:0000256" key="4">
    <source>
        <dbReference type="ARBA" id="ARBA00022692"/>
    </source>
</evidence>
<name>C2FUJ7_SPHSI</name>
<feature type="transmembrane region" description="Helical" evidence="8">
    <location>
        <begin position="180"/>
        <end position="199"/>
    </location>
</feature>
<keyword evidence="3 9" id="KW-0808">Transferase</keyword>
<comment type="caution">
    <text evidence="9">The sequence shown here is derived from an EMBL/GenBank/DDBJ whole genome shotgun (WGS) entry which is preliminary data.</text>
</comment>
<evidence type="ECO:0000313" key="9">
    <source>
        <dbReference type="EMBL" id="EEI93394.1"/>
    </source>
</evidence>
<dbReference type="Proteomes" id="UP000006241">
    <property type="component" value="Unassembled WGS sequence"/>
</dbReference>
<dbReference type="GO" id="GO:0009103">
    <property type="term" value="P:lipopolysaccharide biosynthetic process"/>
    <property type="evidence" value="ECO:0007669"/>
    <property type="project" value="TreeGrafter"/>
</dbReference>
<evidence type="ECO:0000256" key="1">
    <source>
        <dbReference type="ARBA" id="ARBA00004651"/>
    </source>
</evidence>
<feature type="binding site" evidence="7">
    <location>
        <position position="237"/>
    </location>
    <ligand>
        <name>Mg(2+)</name>
        <dbReference type="ChEBI" id="CHEBI:18420"/>
    </ligand>
</feature>
<feature type="transmembrane region" description="Helical" evidence="8">
    <location>
        <begin position="6"/>
        <end position="30"/>
    </location>
</feature>
<dbReference type="GO" id="GO:0071555">
    <property type="term" value="P:cell wall organization"/>
    <property type="evidence" value="ECO:0007669"/>
    <property type="project" value="TreeGrafter"/>
</dbReference>
<protein>
    <submittedName>
        <fullName evidence="9">Glycosyltransferase, group 4 family</fullName>
        <ecNumber evidence="9">2.7.8.-</ecNumber>
    </submittedName>
</protein>
<dbReference type="PANTHER" id="PTHR22926">
    <property type="entry name" value="PHOSPHO-N-ACETYLMURAMOYL-PENTAPEPTIDE-TRANSFERASE"/>
    <property type="match status" value="1"/>
</dbReference>
<dbReference type="InterPro" id="IPR000715">
    <property type="entry name" value="Glycosyl_transferase_4"/>
</dbReference>
<dbReference type="GO" id="GO:0016780">
    <property type="term" value="F:phosphotransferase activity, for other substituted phosphate groups"/>
    <property type="evidence" value="ECO:0007669"/>
    <property type="project" value="InterPro"/>
</dbReference>
<keyword evidence="2" id="KW-1003">Cell membrane</keyword>
<feature type="transmembrane region" description="Helical" evidence="8">
    <location>
        <begin position="239"/>
        <end position="256"/>
    </location>
</feature>
<dbReference type="EC" id="2.7.8.-" evidence="9"/>
<gene>
    <name evidence="9" type="ORF">HMPREF0765_1003</name>
</gene>
<evidence type="ECO:0000313" key="10">
    <source>
        <dbReference type="Proteomes" id="UP000006241"/>
    </source>
</evidence>
<organism evidence="9 10">
    <name type="scientific">Sphingobacterium spiritivorum ATCC 33300</name>
    <dbReference type="NCBI Taxonomy" id="525372"/>
    <lineage>
        <taxon>Bacteria</taxon>
        <taxon>Pseudomonadati</taxon>
        <taxon>Bacteroidota</taxon>
        <taxon>Sphingobacteriia</taxon>
        <taxon>Sphingobacteriales</taxon>
        <taxon>Sphingobacteriaceae</taxon>
        <taxon>Sphingobacterium</taxon>
    </lineage>
</organism>
<evidence type="ECO:0000256" key="2">
    <source>
        <dbReference type="ARBA" id="ARBA00022475"/>
    </source>
</evidence>
<feature type="transmembrane region" description="Helical" evidence="8">
    <location>
        <begin position="88"/>
        <end position="110"/>
    </location>
</feature>
<comment type="cofactor">
    <cofactor evidence="7">
        <name>Mg(2+)</name>
        <dbReference type="ChEBI" id="CHEBI:18420"/>
    </cofactor>
</comment>
<keyword evidence="6 8" id="KW-0472">Membrane</keyword>
<keyword evidence="7" id="KW-0479">Metal-binding</keyword>
<dbReference type="CDD" id="cd06853">
    <property type="entry name" value="GT_WecA_like"/>
    <property type="match status" value="1"/>
</dbReference>
<evidence type="ECO:0000256" key="7">
    <source>
        <dbReference type="PIRSR" id="PIRSR600715-1"/>
    </source>
</evidence>
<evidence type="ECO:0000256" key="3">
    <source>
        <dbReference type="ARBA" id="ARBA00022679"/>
    </source>
</evidence>
<keyword evidence="5 8" id="KW-1133">Transmembrane helix</keyword>
<dbReference type="PANTHER" id="PTHR22926:SF3">
    <property type="entry name" value="UNDECAPRENYL-PHOSPHATE ALPHA-N-ACETYLGLUCOSAMINYL 1-PHOSPHATE TRANSFERASE"/>
    <property type="match status" value="1"/>
</dbReference>
<evidence type="ECO:0000256" key="6">
    <source>
        <dbReference type="ARBA" id="ARBA00023136"/>
    </source>
</evidence>
<feature type="transmembrane region" description="Helical" evidence="8">
    <location>
        <begin position="268"/>
        <end position="288"/>
    </location>
</feature>
<dbReference type="Pfam" id="PF00953">
    <property type="entry name" value="Glycos_transf_4"/>
    <property type="match status" value="1"/>
</dbReference>